<evidence type="ECO:0000313" key="4">
    <source>
        <dbReference type="Proteomes" id="UP000298805"/>
    </source>
</evidence>
<reference evidence="2 3" key="2">
    <citation type="submission" date="2018-11" db="EMBL/GenBank/DDBJ databases">
        <title>Genomic Encyclopedia of Type Strains, Phase IV (KMG-IV): sequencing the most valuable type-strain genomes for metagenomic binning, comparative biology and taxonomic classification.</title>
        <authorList>
            <person name="Goeker M."/>
        </authorList>
    </citation>
    <scope>NUCLEOTIDE SEQUENCE [LARGE SCALE GENOMIC DNA]</scope>
    <source>
        <strain evidence="2 3">DSM 27783</strain>
    </source>
</reference>
<dbReference type="Proteomes" id="UP000298805">
    <property type="component" value="Chromosome"/>
</dbReference>
<dbReference type="PROSITE" id="PS51257">
    <property type="entry name" value="PROKAR_LIPOPROTEIN"/>
    <property type="match status" value="1"/>
</dbReference>
<dbReference type="EMBL" id="RJVK01000002">
    <property type="protein sequence ID" value="ROR40128.1"/>
    <property type="molecule type" value="Genomic_DNA"/>
</dbReference>
<sequence length="234" mass="26852">MRYFFILTAFLFLGCNLSVTTDNSKKIIVPQYFYDYNLWDEVAKADIKGYVIINPANGPGDNVDSAYVNDIDNLLYYGKTPIGYIYTKWGDRNLSDVEADVDKWLELYPKIKGFFVDEASNTIDRFSYYQELADYIKSKGDYKIVLNPGTSTNAVYFSIADTIVTYEGLAKDTPSDVCEEYSSQSAIIVYDANESVMRELVNRPCSYFYITDDNDSNPYDSLPSYFDEEIRLLK</sequence>
<name>A0AAJ4UXY0_9BACT</name>
<reference evidence="1" key="3">
    <citation type="submission" date="2019-06" db="EMBL/GenBank/DDBJ databases">
        <title>A comparative analysis of the Nautiliaceae.</title>
        <authorList>
            <person name="Grosche A."/>
            <person name="Smedile F."/>
            <person name="Vetriani C."/>
        </authorList>
    </citation>
    <scope>NUCLEOTIDE SEQUENCE</scope>
    <source>
        <strain evidence="1">TB6</strain>
    </source>
</reference>
<dbReference type="InterPro" id="IPR021986">
    <property type="entry name" value="Spherulin4"/>
</dbReference>
<evidence type="ECO:0000313" key="3">
    <source>
        <dbReference type="Proteomes" id="UP000272781"/>
    </source>
</evidence>
<keyword evidence="4" id="KW-1185">Reference proteome</keyword>
<proteinExistence type="predicted"/>
<accession>A0AAJ4UXY0</accession>
<dbReference type="AlphaFoldDB" id="A0AAJ4UXY0"/>
<dbReference type="PANTHER" id="PTHR35040">
    <property type="match status" value="1"/>
</dbReference>
<evidence type="ECO:0000313" key="2">
    <source>
        <dbReference type="EMBL" id="ROR40128.1"/>
    </source>
</evidence>
<dbReference type="Proteomes" id="UP000272781">
    <property type="component" value="Unassembled WGS sequence"/>
</dbReference>
<reference evidence="4" key="1">
    <citation type="submission" date="2018-03" db="EMBL/GenBank/DDBJ databases">
        <title>A comparative analysis of the Nautiliaceae.</title>
        <authorList>
            <person name="Grosche A."/>
            <person name="Smedile F."/>
            <person name="Vetriani C."/>
        </authorList>
    </citation>
    <scope>NUCLEOTIDE SEQUENCE [LARGE SCALE GENOMIC DNA]</scope>
    <source>
        <strain evidence="4">TB6</strain>
    </source>
</reference>
<gene>
    <name evidence="1" type="ORF">C6V80_01570</name>
    <name evidence="2" type="ORF">EDC58_1113</name>
</gene>
<dbReference type="PANTHER" id="PTHR35040:SF9">
    <property type="entry name" value="4-LIKE CELL SURFACE PROTEIN, PUTATIVE (AFU_ORTHOLOGUE AFUA_4G14080)-RELATED"/>
    <property type="match status" value="1"/>
</dbReference>
<protein>
    <submittedName>
        <fullName evidence="2">Spherulation-specific family 4 protein</fullName>
    </submittedName>
</protein>
<dbReference type="EMBL" id="CP027432">
    <property type="protein sequence ID" value="QCI27696.1"/>
    <property type="molecule type" value="Genomic_DNA"/>
</dbReference>
<dbReference type="Pfam" id="PF12138">
    <property type="entry name" value="Spherulin4"/>
    <property type="match status" value="1"/>
</dbReference>
<dbReference type="RefSeq" id="WP_123352512.1">
    <property type="nucleotide sequence ID" value="NZ_CP027432.2"/>
</dbReference>
<evidence type="ECO:0000313" key="1">
    <source>
        <dbReference type="EMBL" id="QCI27696.1"/>
    </source>
</evidence>
<organism evidence="2 3">
    <name type="scientific">Caminibacter pacificus</name>
    <dbReference type="NCBI Taxonomy" id="1424653"/>
    <lineage>
        <taxon>Bacteria</taxon>
        <taxon>Pseudomonadati</taxon>
        <taxon>Campylobacterota</taxon>
        <taxon>Epsilonproteobacteria</taxon>
        <taxon>Nautiliales</taxon>
        <taxon>Nautiliaceae</taxon>
        <taxon>Caminibacter</taxon>
    </lineage>
</organism>